<keyword evidence="5" id="KW-0057">Aromatic amino acid biosynthesis</keyword>
<dbReference type="GO" id="GO:0009423">
    <property type="term" value="P:chorismate biosynthetic process"/>
    <property type="evidence" value="ECO:0007669"/>
    <property type="project" value="TreeGrafter"/>
</dbReference>
<comment type="pathway">
    <text evidence="1">Metabolic intermediate biosynthesis; chorismate biosynthesis; chorismate from D-erythrose 4-phosphate and phosphoenolpyruvate: step 7/7.</text>
</comment>
<dbReference type="EMBL" id="LR722132">
    <property type="protein sequence ID" value="VVW88243.1"/>
    <property type="molecule type" value="Genomic_DNA"/>
</dbReference>
<keyword evidence="4" id="KW-0028">Amino-acid biosynthesis</keyword>
<evidence type="ECO:0000256" key="4">
    <source>
        <dbReference type="ARBA" id="ARBA00022605"/>
    </source>
</evidence>
<evidence type="ECO:0000256" key="2">
    <source>
        <dbReference type="ARBA" id="ARBA00008014"/>
    </source>
</evidence>
<dbReference type="GO" id="GO:0010181">
    <property type="term" value="F:FMN binding"/>
    <property type="evidence" value="ECO:0007669"/>
    <property type="project" value="TreeGrafter"/>
</dbReference>
<dbReference type="Pfam" id="PF01264">
    <property type="entry name" value="Chorismate_synt"/>
    <property type="match status" value="1"/>
</dbReference>
<dbReference type="AlphaFoldDB" id="A0A5K1HJY9"/>
<evidence type="ECO:0000256" key="3">
    <source>
        <dbReference type="ARBA" id="ARBA00013036"/>
    </source>
</evidence>
<gene>
    <name evidence="7" type="ORF">NYM_LOCUS30028</name>
</gene>
<dbReference type="InterPro" id="IPR035904">
    <property type="entry name" value="Chorismate_synth_AroC_sf"/>
</dbReference>
<dbReference type="GO" id="GO:0004107">
    <property type="term" value="F:chorismate synthase activity"/>
    <property type="evidence" value="ECO:0007669"/>
    <property type="project" value="UniProtKB-EC"/>
</dbReference>
<proteinExistence type="inferred from homology"/>
<dbReference type="SUPFAM" id="SSF103263">
    <property type="entry name" value="Chorismate synthase, AroC"/>
    <property type="match status" value="1"/>
</dbReference>
<evidence type="ECO:0000313" key="7">
    <source>
        <dbReference type="EMBL" id="VVW88243.1"/>
    </source>
</evidence>
<evidence type="ECO:0000256" key="1">
    <source>
        <dbReference type="ARBA" id="ARBA00005044"/>
    </source>
</evidence>
<dbReference type="PANTHER" id="PTHR21085">
    <property type="entry name" value="CHORISMATE SYNTHASE"/>
    <property type="match status" value="1"/>
</dbReference>
<sequence length="59" mass="6427">MENGLTLGSPLCFMVKNLNIKKTDYDSFSNVPRPGHADFTYLKKYGLKASSGGGRSSAR</sequence>
<name>A0A5K1HJY9_9MAGN</name>
<dbReference type="GO" id="GO:0005829">
    <property type="term" value="C:cytosol"/>
    <property type="evidence" value="ECO:0007669"/>
    <property type="project" value="TreeGrafter"/>
</dbReference>
<accession>A0A5K1HJY9</accession>
<dbReference type="PANTHER" id="PTHR21085:SF0">
    <property type="entry name" value="CHORISMATE SYNTHASE"/>
    <property type="match status" value="1"/>
</dbReference>
<dbReference type="GO" id="GO:0008652">
    <property type="term" value="P:amino acid biosynthetic process"/>
    <property type="evidence" value="ECO:0007669"/>
    <property type="project" value="UniProtKB-KW"/>
</dbReference>
<dbReference type="EC" id="4.2.3.5" evidence="3"/>
<keyword evidence="6" id="KW-0456">Lyase</keyword>
<dbReference type="InterPro" id="IPR000453">
    <property type="entry name" value="Chorismate_synth"/>
</dbReference>
<protein>
    <recommendedName>
        <fullName evidence="3">chorismate synthase</fullName>
        <ecNumber evidence="3">4.2.3.5</ecNumber>
    </recommendedName>
</protein>
<evidence type="ECO:0000256" key="5">
    <source>
        <dbReference type="ARBA" id="ARBA00023141"/>
    </source>
</evidence>
<evidence type="ECO:0000256" key="6">
    <source>
        <dbReference type="ARBA" id="ARBA00023239"/>
    </source>
</evidence>
<dbReference type="GO" id="GO:0009073">
    <property type="term" value="P:aromatic amino acid family biosynthetic process"/>
    <property type="evidence" value="ECO:0007669"/>
    <property type="project" value="UniProtKB-KW"/>
</dbReference>
<dbReference type="Gene3D" id="3.60.150.10">
    <property type="entry name" value="Chorismate synthase AroC"/>
    <property type="match status" value="1"/>
</dbReference>
<comment type="similarity">
    <text evidence="2">Belongs to the chorismate synthase family.</text>
</comment>
<reference evidence="7" key="1">
    <citation type="submission" date="2019-09" db="EMBL/GenBank/DDBJ databases">
        <authorList>
            <person name="Zhang L."/>
        </authorList>
    </citation>
    <scope>NUCLEOTIDE SEQUENCE</scope>
</reference>
<organism evidence="7">
    <name type="scientific">Nymphaea colorata</name>
    <name type="common">pocket water lily</name>
    <dbReference type="NCBI Taxonomy" id="210225"/>
    <lineage>
        <taxon>Eukaryota</taxon>
        <taxon>Viridiplantae</taxon>
        <taxon>Streptophyta</taxon>
        <taxon>Embryophyta</taxon>
        <taxon>Tracheophyta</taxon>
        <taxon>Spermatophyta</taxon>
        <taxon>Magnoliopsida</taxon>
        <taxon>Nymphaeales</taxon>
        <taxon>Nymphaeaceae</taxon>
        <taxon>Nymphaea</taxon>
    </lineage>
</organism>